<feature type="domain" description="Photolyase/cryptochrome alpha/beta" evidence="4">
    <location>
        <begin position="108"/>
        <end position="313"/>
    </location>
</feature>
<dbReference type="Pfam" id="PF00875">
    <property type="entry name" value="DNA_photolyase"/>
    <property type="match status" value="1"/>
</dbReference>
<proteinExistence type="inferred from homology"/>
<dbReference type="PANTHER" id="PTHR11455">
    <property type="entry name" value="CRYPTOCHROME"/>
    <property type="match status" value="1"/>
</dbReference>
<reference evidence="5 6" key="1">
    <citation type="journal article" date="2015" name="Genome Biol. Evol.">
        <title>Comparative Genomics of a Bacterivorous Green Alga Reveals Evolutionary Causalities and Consequences of Phago-Mixotrophic Mode of Nutrition.</title>
        <authorList>
            <person name="Burns J.A."/>
            <person name="Paasch A."/>
            <person name="Narechania A."/>
            <person name="Kim E."/>
        </authorList>
    </citation>
    <scope>NUCLEOTIDE SEQUENCE [LARGE SCALE GENOMIC DNA]</scope>
    <source>
        <strain evidence="5 6">PLY_AMNH</strain>
    </source>
</reference>
<comment type="cofactor">
    <cofactor evidence="2">
        <name>FAD</name>
        <dbReference type="ChEBI" id="CHEBI:57692"/>
    </cofactor>
    <text evidence="2">Binds 1 FAD per subunit.</text>
</comment>
<evidence type="ECO:0000256" key="2">
    <source>
        <dbReference type="PIRSR" id="PIRSR602081-1"/>
    </source>
</evidence>
<dbReference type="InterPro" id="IPR036134">
    <property type="entry name" value="Crypto/Photolyase_FAD-like_sf"/>
</dbReference>
<evidence type="ECO:0000256" key="1">
    <source>
        <dbReference type="ARBA" id="ARBA00005862"/>
    </source>
</evidence>
<evidence type="ECO:0000256" key="3">
    <source>
        <dbReference type="SAM" id="MobiDB-lite"/>
    </source>
</evidence>
<name>A0AAE0F7W6_9CHLO</name>
<comment type="similarity">
    <text evidence="1">Belongs to the DNA photolyase class-1 family.</text>
</comment>
<dbReference type="GO" id="GO:0071949">
    <property type="term" value="F:FAD binding"/>
    <property type="evidence" value="ECO:0007669"/>
    <property type="project" value="TreeGrafter"/>
</dbReference>
<keyword evidence="6" id="KW-1185">Reference proteome</keyword>
<evidence type="ECO:0000259" key="4">
    <source>
        <dbReference type="PROSITE" id="PS51645"/>
    </source>
</evidence>
<dbReference type="InterPro" id="IPR002081">
    <property type="entry name" value="Cryptochrome/DNA_photolyase_1"/>
</dbReference>
<dbReference type="PROSITE" id="PS51645">
    <property type="entry name" value="PHR_CRY_ALPHA_BETA"/>
    <property type="match status" value="1"/>
</dbReference>
<dbReference type="GO" id="GO:0032922">
    <property type="term" value="P:circadian regulation of gene expression"/>
    <property type="evidence" value="ECO:0007669"/>
    <property type="project" value="TreeGrafter"/>
</dbReference>
<accession>A0AAE0F7W6</accession>
<dbReference type="GO" id="GO:0003904">
    <property type="term" value="F:deoxyribodipyrimidine photo-lyase activity"/>
    <property type="evidence" value="ECO:0007669"/>
    <property type="project" value="TreeGrafter"/>
</dbReference>
<feature type="binding site" evidence="2">
    <location>
        <position position="471"/>
    </location>
    <ligand>
        <name>FAD</name>
        <dbReference type="ChEBI" id="CHEBI:57692"/>
    </ligand>
</feature>
<dbReference type="SUPFAM" id="SSF52425">
    <property type="entry name" value="Cryptochrome/photolyase, N-terminal domain"/>
    <property type="match status" value="1"/>
</dbReference>
<keyword evidence="2" id="KW-0274">FAD</keyword>
<dbReference type="AlphaFoldDB" id="A0AAE0F7W6"/>
<dbReference type="InterPro" id="IPR014729">
    <property type="entry name" value="Rossmann-like_a/b/a_fold"/>
</dbReference>
<organism evidence="5 6">
    <name type="scientific">Cymbomonas tetramitiformis</name>
    <dbReference type="NCBI Taxonomy" id="36881"/>
    <lineage>
        <taxon>Eukaryota</taxon>
        <taxon>Viridiplantae</taxon>
        <taxon>Chlorophyta</taxon>
        <taxon>Pyramimonadophyceae</taxon>
        <taxon>Pyramimonadales</taxon>
        <taxon>Pyramimonadaceae</taxon>
        <taxon>Cymbomonas</taxon>
    </lineage>
</organism>
<feature type="region of interest" description="Disordered" evidence="3">
    <location>
        <begin position="176"/>
        <end position="197"/>
    </location>
</feature>
<dbReference type="Gene3D" id="1.25.40.80">
    <property type="match status" value="1"/>
</dbReference>
<dbReference type="InterPro" id="IPR036155">
    <property type="entry name" value="Crypto/Photolyase_N_sf"/>
</dbReference>
<dbReference type="GO" id="GO:0005634">
    <property type="term" value="C:nucleus"/>
    <property type="evidence" value="ECO:0007669"/>
    <property type="project" value="TreeGrafter"/>
</dbReference>
<dbReference type="GO" id="GO:0005737">
    <property type="term" value="C:cytoplasm"/>
    <property type="evidence" value="ECO:0007669"/>
    <property type="project" value="TreeGrafter"/>
</dbReference>
<dbReference type="InterPro" id="IPR006050">
    <property type="entry name" value="DNA_photolyase_N"/>
</dbReference>
<keyword evidence="2" id="KW-0285">Flavoprotein</keyword>
<dbReference type="EMBL" id="LGRX02023303">
    <property type="protein sequence ID" value="KAK3254665.1"/>
    <property type="molecule type" value="Genomic_DNA"/>
</dbReference>
<dbReference type="SUPFAM" id="SSF48173">
    <property type="entry name" value="Cryptochrome/photolyase FAD-binding domain"/>
    <property type="match status" value="1"/>
</dbReference>
<sequence>MPRIKKKKFNRGHTHLLVELITSLLGDWGQHSLQGASFRRRSGGARRNVGRPRNWNTVALGFNHLAVQVLVDVGEMTPVGSVSVAKSEEYCFGGFSEAGTRLACSRTGMDVVWIKRDARLHDHGPFAHVGARPFCVLYCYEPDQLAHHSVHGSHIGFINEGLQDLDNALHSLAGSSHARTSHAADGNLNPPTGEFTQDSAYQQLSSGEPCSIFRSVREPHSDKPGRLCGEHCGQVDAPQGESQGGAPLRRVSIWKGEITTALESLNASPSGPVVRLLSHEETGHLASYRRDKRVRRWCREARVEWREFAQTGVRRHSRSEEAKIGPGGLRDAWSKSWSTFIFSPQHPTISATAARKAFRVTPASIHGHKAAAAGDELSHRAVGNATLRTSESERSRGELLWTANSEPATVSGYEVDGCLYSGERADWTGRLVTAVELGLEHPEERSQRQHGGEERAHHVLDSFLAARGEGYARGISSPLTAWDSCSRLSPYLAWGHMSLRQLVQVVHARQTALRAEKGRTGDGWLKSLQALRSRLQWRSHFMQKLECEPELECSNQCRSYDCLRTQEGGVHRGSGHSKRTVHGACRGITLVDGNTYLRGGRRVIPK</sequence>
<gene>
    <name evidence="5" type="ORF">CYMTET_36128</name>
</gene>
<dbReference type="GO" id="GO:0003677">
    <property type="term" value="F:DNA binding"/>
    <property type="evidence" value="ECO:0007669"/>
    <property type="project" value="TreeGrafter"/>
</dbReference>
<dbReference type="GO" id="GO:0043153">
    <property type="term" value="P:entrainment of circadian clock by photoperiod"/>
    <property type="evidence" value="ECO:0007669"/>
    <property type="project" value="TreeGrafter"/>
</dbReference>
<dbReference type="PANTHER" id="PTHR11455:SF18">
    <property type="entry name" value="SI:CH1073-390K14.1"/>
    <property type="match status" value="1"/>
</dbReference>
<comment type="caution">
    <text evidence="5">The sequence shown here is derived from an EMBL/GenBank/DDBJ whole genome shotgun (WGS) entry which is preliminary data.</text>
</comment>
<protein>
    <recommendedName>
        <fullName evidence="4">Photolyase/cryptochrome alpha/beta domain-containing protein</fullName>
    </recommendedName>
</protein>
<dbReference type="Proteomes" id="UP001190700">
    <property type="component" value="Unassembled WGS sequence"/>
</dbReference>
<dbReference type="Gene3D" id="3.40.50.620">
    <property type="entry name" value="HUPs"/>
    <property type="match status" value="1"/>
</dbReference>
<evidence type="ECO:0000313" key="6">
    <source>
        <dbReference type="Proteomes" id="UP001190700"/>
    </source>
</evidence>
<evidence type="ECO:0000313" key="5">
    <source>
        <dbReference type="EMBL" id="KAK3254665.1"/>
    </source>
</evidence>